<reference evidence="2" key="1">
    <citation type="submission" date="2016-03" db="EMBL/GenBank/DDBJ databases">
        <authorList>
            <person name="Guldener U."/>
        </authorList>
    </citation>
    <scope>NUCLEOTIDE SEQUENCE [LARGE SCALE GENOMIC DNA]</scope>
    <source>
        <strain evidence="2">04CH-RAC-A.6.1</strain>
    </source>
</reference>
<sequence>MAAVRIFELFRYVESHVLKLHENERFISRDLMSQFKSLPHLRKSCQMSYFANGEAGQRHVFVSTTGVFGEKVIRWRARLLFDRTYRQRTGKVEEQQVLTVKRLEKQQSCRFQARDTDPRKEWKGNNRGVSTHAETLCPRKRGSPEVSIGTYFYGSIHPSIGQH</sequence>
<protein>
    <submittedName>
        <fullName evidence="1">Uncharacterized protein</fullName>
    </submittedName>
</protein>
<dbReference type="EMBL" id="FJUX01000050">
    <property type="protein sequence ID" value="CZT01222.1"/>
    <property type="molecule type" value="Genomic_DNA"/>
</dbReference>
<dbReference type="Proteomes" id="UP000178912">
    <property type="component" value="Unassembled WGS sequence"/>
</dbReference>
<name>A0A1E1KT70_9HELO</name>
<accession>A0A1E1KT70</accession>
<evidence type="ECO:0000313" key="1">
    <source>
        <dbReference type="EMBL" id="CZT01222.1"/>
    </source>
</evidence>
<dbReference type="AlphaFoldDB" id="A0A1E1KT70"/>
<evidence type="ECO:0000313" key="2">
    <source>
        <dbReference type="Proteomes" id="UP000178912"/>
    </source>
</evidence>
<keyword evidence="2" id="KW-1185">Reference proteome</keyword>
<proteinExistence type="predicted"/>
<organism evidence="1 2">
    <name type="scientific">Rhynchosporium agropyri</name>
    <dbReference type="NCBI Taxonomy" id="914238"/>
    <lineage>
        <taxon>Eukaryota</taxon>
        <taxon>Fungi</taxon>
        <taxon>Dikarya</taxon>
        <taxon>Ascomycota</taxon>
        <taxon>Pezizomycotina</taxon>
        <taxon>Leotiomycetes</taxon>
        <taxon>Helotiales</taxon>
        <taxon>Ploettnerulaceae</taxon>
        <taxon>Rhynchosporium</taxon>
    </lineage>
</organism>
<gene>
    <name evidence="1" type="ORF">RAG0_08958</name>
</gene>